<proteinExistence type="predicted"/>
<reference evidence="1" key="1">
    <citation type="journal article" date="2014" name="Front. Microbiol.">
        <title>High frequency of phylogenetically diverse reductive dehalogenase-homologous genes in deep subseafloor sedimentary metagenomes.</title>
        <authorList>
            <person name="Kawai M."/>
            <person name="Futagami T."/>
            <person name="Toyoda A."/>
            <person name="Takaki Y."/>
            <person name="Nishi S."/>
            <person name="Hori S."/>
            <person name="Arai W."/>
            <person name="Tsubouchi T."/>
            <person name="Morono Y."/>
            <person name="Uchiyama I."/>
            <person name="Ito T."/>
            <person name="Fujiyama A."/>
            <person name="Inagaki F."/>
            <person name="Takami H."/>
        </authorList>
    </citation>
    <scope>NUCLEOTIDE SEQUENCE</scope>
    <source>
        <strain evidence="1">Expedition CK06-06</strain>
    </source>
</reference>
<sequence length="31" mass="3435">EKAAEYALPRLLPCFLYSGYGRSEPFATRGA</sequence>
<comment type="caution">
    <text evidence="1">The sequence shown here is derived from an EMBL/GenBank/DDBJ whole genome shotgun (WGS) entry which is preliminary data.</text>
</comment>
<protein>
    <submittedName>
        <fullName evidence="1">Uncharacterized protein</fullName>
    </submittedName>
</protein>
<accession>X1SF51</accession>
<gene>
    <name evidence="1" type="ORF">S12H4_13807</name>
</gene>
<dbReference type="EMBL" id="BARW01006572">
    <property type="protein sequence ID" value="GAI77781.1"/>
    <property type="molecule type" value="Genomic_DNA"/>
</dbReference>
<dbReference type="AlphaFoldDB" id="X1SF51"/>
<evidence type="ECO:0000313" key="1">
    <source>
        <dbReference type="EMBL" id="GAI77781.1"/>
    </source>
</evidence>
<feature type="non-terminal residue" evidence="1">
    <location>
        <position position="1"/>
    </location>
</feature>
<organism evidence="1">
    <name type="scientific">marine sediment metagenome</name>
    <dbReference type="NCBI Taxonomy" id="412755"/>
    <lineage>
        <taxon>unclassified sequences</taxon>
        <taxon>metagenomes</taxon>
        <taxon>ecological metagenomes</taxon>
    </lineage>
</organism>
<name>X1SF51_9ZZZZ</name>